<evidence type="ECO:0000256" key="2">
    <source>
        <dbReference type="ARBA" id="ARBA00022840"/>
    </source>
</evidence>
<dbReference type="SUPFAM" id="SSF53254">
    <property type="entry name" value="Phosphoglycerate mutase-like"/>
    <property type="match status" value="1"/>
</dbReference>
<dbReference type="PANTHER" id="PTHR10606:SF39">
    <property type="entry name" value="6-PHOSPHOFRUCTO-2-KINASE_FRUCTOSE-2,6-BISPHOSPHATASE YLR345W-RELATED"/>
    <property type="match status" value="1"/>
</dbReference>
<dbReference type="InterPro" id="IPR029033">
    <property type="entry name" value="His_PPase_superfam"/>
</dbReference>
<evidence type="ECO:0000313" key="5">
    <source>
        <dbReference type="EMBL" id="CDP35449.1"/>
    </source>
</evidence>
<proteinExistence type="predicted"/>
<keyword evidence="1" id="KW-0547">Nucleotide-binding</keyword>
<dbReference type="InterPro" id="IPR013079">
    <property type="entry name" value="6Phosfructo_kin"/>
</dbReference>
<accession>A0A060T3R3</accession>
<dbReference type="EMBL" id="HG937693">
    <property type="protein sequence ID" value="CDP35449.1"/>
    <property type="molecule type" value="Genomic_DNA"/>
</dbReference>
<gene>
    <name evidence="5" type="ORF">GNLVRS02_ARAD1C35772g</name>
</gene>
<evidence type="ECO:0000259" key="4">
    <source>
        <dbReference type="Pfam" id="PF01591"/>
    </source>
</evidence>
<reference evidence="5" key="2">
    <citation type="submission" date="2014-06" db="EMBL/GenBank/DDBJ databases">
        <title>The complete genome of Blastobotrys (Arxula) adeninivorans LS3 - a yeast of biotechnological interest.</title>
        <authorList>
            <person name="Kunze G."/>
            <person name="Gaillardin C."/>
            <person name="Czernicka M."/>
            <person name="Durrens P."/>
            <person name="Martin T."/>
            <person name="Boer E."/>
            <person name="Gabaldon T."/>
            <person name="Cruz J."/>
            <person name="Talla E."/>
            <person name="Marck C."/>
            <person name="Goffeau A."/>
            <person name="Barbe V."/>
            <person name="Baret P."/>
            <person name="Baronian K."/>
            <person name="Beier S."/>
            <person name="Bleykasten C."/>
            <person name="Bode R."/>
            <person name="Casaregola S."/>
            <person name="Despons L."/>
            <person name="Fairhead C."/>
            <person name="Giersberg M."/>
            <person name="Gierski P."/>
            <person name="Hahnel U."/>
            <person name="Hartmann A."/>
            <person name="Jankowska D."/>
            <person name="Jubin C."/>
            <person name="Jung P."/>
            <person name="Lafontaine I."/>
            <person name="Leh-Louis V."/>
            <person name="Lemaire M."/>
            <person name="Marcet-Houben M."/>
            <person name="Mascher M."/>
            <person name="Morel G."/>
            <person name="Richard G.-F."/>
            <person name="Riechen J."/>
            <person name="Sacerdot C."/>
            <person name="Sarkar A."/>
            <person name="Savel G."/>
            <person name="Schacherer J."/>
            <person name="Sherman D."/>
            <person name="Straub M.-L."/>
            <person name="Stein N."/>
            <person name="Thierry A."/>
            <person name="Trautwein-Schult A."/>
            <person name="Westhof E."/>
            <person name="Worch S."/>
            <person name="Dujon B."/>
            <person name="Souciet J.-L."/>
            <person name="Wincker P."/>
            <person name="Scholz U."/>
            <person name="Neuveglise N."/>
        </authorList>
    </citation>
    <scope>NUCLEOTIDE SEQUENCE</scope>
    <source>
        <strain evidence="5">LS3</strain>
    </source>
</reference>
<keyword evidence="2" id="KW-0067">ATP-binding</keyword>
<dbReference type="GO" id="GO:0006003">
    <property type="term" value="P:fructose 2,6-bisphosphate metabolic process"/>
    <property type="evidence" value="ECO:0007669"/>
    <property type="project" value="InterPro"/>
</dbReference>
<organism evidence="5">
    <name type="scientific">Blastobotrys adeninivorans</name>
    <name type="common">Yeast</name>
    <name type="synonym">Arxula adeninivorans</name>
    <dbReference type="NCBI Taxonomy" id="409370"/>
    <lineage>
        <taxon>Eukaryota</taxon>
        <taxon>Fungi</taxon>
        <taxon>Dikarya</taxon>
        <taxon>Ascomycota</taxon>
        <taxon>Saccharomycotina</taxon>
        <taxon>Dipodascomycetes</taxon>
        <taxon>Dipodascales</taxon>
        <taxon>Trichomonascaceae</taxon>
        <taxon>Blastobotrys</taxon>
    </lineage>
</organism>
<dbReference type="GO" id="GO:0003873">
    <property type="term" value="F:6-phosphofructo-2-kinase activity"/>
    <property type="evidence" value="ECO:0007669"/>
    <property type="project" value="InterPro"/>
</dbReference>
<dbReference type="SUPFAM" id="SSF52540">
    <property type="entry name" value="P-loop containing nucleoside triphosphate hydrolases"/>
    <property type="match status" value="1"/>
</dbReference>
<dbReference type="SMART" id="SM00855">
    <property type="entry name" value="PGAM"/>
    <property type="match status" value="1"/>
</dbReference>
<dbReference type="Pfam" id="PF00300">
    <property type="entry name" value="His_Phos_1"/>
    <property type="match status" value="1"/>
</dbReference>
<dbReference type="AlphaFoldDB" id="A0A060T3R3"/>
<name>A0A060T3R3_BLAAD</name>
<dbReference type="PIRSF" id="PIRSF000709">
    <property type="entry name" value="6PFK_2-Ptase"/>
    <property type="match status" value="1"/>
</dbReference>
<dbReference type="GO" id="GO:0005829">
    <property type="term" value="C:cytosol"/>
    <property type="evidence" value="ECO:0007669"/>
    <property type="project" value="TreeGrafter"/>
</dbReference>
<feature type="domain" description="6-phosphofructo-2-kinase" evidence="4">
    <location>
        <begin position="46"/>
        <end position="264"/>
    </location>
</feature>
<dbReference type="PhylomeDB" id="A0A060T3R3"/>
<dbReference type="GO" id="GO:0005524">
    <property type="term" value="F:ATP binding"/>
    <property type="evidence" value="ECO:0007669"/>
    <property type="project" value="UniProtKB-KW"/>
</dbReference>
<dbReference type="InterPro" id="IPR027417">
    <property type="entry name" value="P-loop_NTPase"/>
</dbReference>
<dbReference type="FunFam" id="3.40.50.300:FF:000644">
    <property type="entry name" value="GpmB, Fructose-2,6-bisphosphatase"/>
    <property type="match status" value="1"/>
</dbReference>
<protein>
    <submittedName>
        <fullName evidence="5">ARAD1C35772p</fullName>
    </submittedName>
</protein>
<dbReference type="PANTHER" id="PTHR10606">
    <property type="entry name" value="6-PHOSPHOFRUCTO-2-KINASE/FRUCTOSE-2,6-BISPHOSPHATASE"/>
    <property type="match status" value="1"/>
</dbReference>
<dbReference type="Pfam" id="PF01591">
    <property type="entry name" value="6PF2K"/>
    <property type="match status" value="1"/>
</dbReference>
<dbReference type="GO" id="GO:0004331">
    <property type="term" value="F:fructose-2,6-bisphosphate 2-phosphatase activity"/>
    <property type="evidence" value="ECO:0007669"/>
    <property type="project" value="TreeGrafter"/>
</dbReference>
<evidence type="ECO:0000256" key="3">
    <source>
        <dbReference type="SAM" id="MobiDB-lite"/>
    </source>
</evidence>
<dbReference type="Gene3D" id="3.40.50.300">
    <property type="entry name" value="P-loop containing nucleotide triphosphate hydrolases"/>
    <property type="match status" value="1"/>
</dbReference>
<feature type="region of interest" description="Disordered" evidence="3">
    <location>
        <begin position="341"/>
        <end position="362"/>
    </location>
</feature>
<dbReference type="InterPro" id="IPR003094">
    <property type="entry name" value="6Pfruct_kin"/>
</dbReference>
<dbReference type="Gene3D" id="3.40.50.1240">
    <property type="entry name" value="Phosphoglycerate mutase-like"/>
    <property type="match status" value="1"/>
</dbReference>
<sequence length="533" mass="60747">MEETDALEGLTPPIDTKAARRNSEVDGIHVSLSPSHVSPAQLYSTESGRLFHAGKICIVLVGLPARGKTHHAVGLTRYLRWLGVKAHAFHLGDYRRKLSGPEFKVPDDYFMENASPETVEFRRRVIAECMSDVFKFLNDERGQVAIYDAVNHTAAIRRRIVKEFQEHNVQTLFVECLSTDENIVIRNIRDVKLSSPDYHDMSFEEAVKHYLRRIELRIPHYETINEPELSYVKLINVSERVIINNAQFGYLHNRIIFFLMNTRIKIGSIYFARAGQSDYPESDYKSDAPLSERGHSYAQKLKQVLYAHLEERRKKAVQLATSHSIDKSLLSRVKHRFESAHIKPSESISPPVDSGTSTPRSPADALAISTIRADTLNERGANELVVWSSTRQRTVETANYFAKEGIHSVQKVLLNQLNPGDAGGLSDAEIRTKYASEYDDHKKDPYHHRYPRAESYHDLAVRMEPLIMEMERTAGDILIIAHESVLRVLYGYLMACSVTEIPFLRFPRDEIVEIIPNAYVNQTNRIKIPGVDP</sequence>
<dbReference type="InterPro" id="IPR013078">
    <property type="entry name" value="His_Pase_superF_clade-1"/>
</dbReference>
<reference evidence="5" key="1">
    <citation type="submission" date="2014-02" db="EMBL/GenBank/DDBJ databases">
        <authorList>
            <person name="Genoscope - CEA"/>
        </authorList>
    </citation>
    <scope>NUCLEOTIDE SEQUENCE</scope>
    <source>
        <strain evidence="5">LS3</strain>
    </source>
</reference>
<evidence type="ECO:0000256" key="1">
    <source>
        <dbReference type="ARBA" id="ARBA00022741"/>
    </source>
</evidence>
<dbReference type="PRINTS" id="PR00991">
    <property type="entry name" value="6PFRUCTKNASE"/>
</dbReference>
<dbReference type="GO" id="GO:0006000">
    <property type="term" value="P:fructose metabolic process"/>
    <property type="evidence" value="ECO:0007669"/>
    <property type="project" value="InterPro"/>
</dbReference>